<comment type="caution">
    <text evidence="7">The sequence shown here is derived from an EMBL/GenBank/DDBJ whole genome shotgun (WGS) entry which is preliminary data.</text>
</comment>
<feature type="transmembrane region" description="Helical" evidence="6">
    <location>
        <begin position="131"/>
        <end position="151"/>
    </location>
</feature>
<feature type="transmembrane region" description="Helical" evidence="6">
    <location>
        <begin position="187"/>
        <end position="205"/>
    </location>
</feature>
<feature type="transmembrane region" description="Helical" evidence="6">
    <location>
        <begin position="105"/>
        <end position="125"/>
    </location>
</feature>
<dbReference type="GO" id="GO:0005886">
    <property type="term" value="C:plasma membrane"/>
    <property type="evidence" value="ECO:0007669"/>
    <property type="project" value="UniProtKB-SubCell"/>
</dbReference>
<keyword evidence="5 6" id="KW-0472">Membrane</keyword>
<feature type="transmembrane region" description="Helical" evidence="6">
    <location>
        <begin position="160"/>
        <end position="181"/>
    </location>
</feature>
<dbReference type="PANTHER" id="PTHR38601:SF1">
    <property type="entry name" value="HYDROGENASE-4 COMPONENT E"/>
    <property type="match status" value="1"/>
</dbReference>
<dbReference type="InterPro" id="IPR038730">
    <property type="entry name" value="HyfE-like"/>
</dbReference>
<keyword evidence="2" id="KW-1003">Cell membrane</keyword>
<keyword evidence="4 6" id="KW-1133">Transmembrane helix</keyword>
<evidence type="ECO:0000256" key="2">
    <source>
        <dbReference type="ARBA" id="ARBA00022475"/>
    </source>
</evidence>
<evidence type="ECO:0000256" key="1">
    <source>
        <dbReference type="ARBA" id="ARBA00004651"/>
    </source>
</evidence>
<feature type="transmembrane region" description="Helical" evidence="6">
    <location>
        <begin position="42"/>
        <end position="58"/>
    </location>
</feature>
<reference evidence="7" key="1">
    <citation type="journal article" date="2020" name="mSystems">
        <title>Genome- and Community-Level Interaction Insights into Carbon Utilization and Element Cycling Functions of Hydrothermarchaeota in Hydrothermal Sediment.</title>
        <authorList>
            <person name="Zhou Z."/>
            <person name="Liu Y."/>
            <person name="Xu W."/>
            <person name="Pan J."/>
            <person name="Luo Z.H."/>
            <person name="Li M."/>
        </authorList>
    </citation>
    <scope>NUCLEOTIDE SEQUENCE [LARGE SCALE GENOMIC DNA]</scope>
    <source>
        <strain evidence="7">SpSt-381</strain>
    </source>
</reference>
<evidence type="ECO:0000313" key="7">
    <source>
        <dbReference type="EMBL" id="HGZ43684.1"/>
    </source>
</evidence>
<keyword evidence="3 6" id="KW-0812">Transmembrane</keyword>
<evidence type="ECO:0000256" key="3">
    <source>
        <dbReference type="ARBA" id="ARBA00022692"/>
    </source>
</evidence>
<dbReference type="AlphaFoldDB" id="A0A832I4Y1"/>
<dbReference type="PANTHER" id="PTHR38601">
    <property type="entry name" value="HYDROGENASE-4 COMPONENT E"/>
    <property type="match status" value="1"/>
</dbReference>
<sequence>MTFPLAEWLPRSSAVNLLAGAFLLSALTVAGQRRLAGAIAGYAWNSACLALVAALVAAETGAHHIWLAAGLVFASKAIVIPAVLRSTLARLRTREAREPTLGVPLTMLVAGALVVLGFGVTRPLFGASPTILASCLPVSVATMLVGLFVMVTRTQALMQVLGLVLVENAIFLAAVSLTYGMPLVVEMGVLLDVLAGVALLGLWVGRIEQAFESDDTRRLTSLRDRP</sequence>
<name>A0A832I4Y1_UNCEI</name>
<organism evidence="7">
    <name type="scientific">Eiseniibacteriota bacterium</name>
    <dbReference type="NCBI Taxonomy" id="2212470"/>
    <lineage>
        <taxon>Bacteria</taxon>
        <taxon>Candidatus Eiseniibacteriota</taxon>
    </lineage>
</organism>
<feature type="transmembrane region" description="Helical" evidence="6">
    <location>
        <begin position="64"/>
        <end position="84"/>
    </location>
</feature>
<dbReference type="EMBL" id="DSQF01000020">
    <property type="protein sequence ID" value="HGZ43684.1"/>
    <property type="molecule type" value="Genomic_DNA"/>
</dbReference>
<accession>A0A832I4Y1</accession>
<dbReference type="Gene3D" id="1.10.287.3510">
    <property type="match status" value="1"/>
</dbReference>
<feature type="transmembrane region" description="Helical" evidence="6">
    <location>
        <begin position="12"/>
        <end position="30"/>
    </location>
</feature>
<gene>
    <name evidence="7" type="ORF">ENR23_09715</name>
</gene>
<protein>
    <submittedName>
        <fullName evidence="7">Hydrogenase</fullName>
    </submittedName>
</protein>
<evidence type="ECO:0000256" key="5">
    <source>
        <dbReference type="ARBA" id="ARBA00023136"/>
    </source>
</evidence>
<evidence type="ECO:0000256" key="6">
    <source>
        <dbReference type="SAM" id="Phobius"/>
    </source>
</evidence>
<comment type="subcellular location">
    <subcellularLocation>
        <location evidence="1">Cell membrane</location>
        <topology evidence="1">Multi-pass membrane protein</topology>
    </subcellularLocation>
</comment>
<evidence type="ECO:0000256" key="4">
    <source>
        <dbReference type="ARBA" id="ARBA00022989"/>
    </source>
</evidence>
<proteinExistence type="predicted"/>